<dbReference type="InterPro" id="IPR051217">
    <property type="entry name" value="Insect_Cuticle_Struc_Prot"/>
</dbReference>
<dbReference type="AlphaFoldDB" id="A0A164X1F1"/>
<evidence type="ECO:0000256" key="1">
    <source>
        <dbReference type="ARBA" id="ARBA00022460"/>
    </source>
</evidence>
<reference evidence="3 4" key="1">
    <citation type="submission" date="2016-03" db="EMBL/GenBank/DDBJ databases">
        <title>EvidentialGene: Evidence-directed Construction of Genes on Genomes.</title>
        <authorList>
            <person name="Gilbert D.G."/>
            <person name="Choi J.-H."/>
            <person name="Mockaitis K."/>
            <person name="Colbourne J."/>
            <person name="Pfrender M."/>
        </authorList>
    </citation>
    <scope>NUCLEOTIDE SEQUENCE [LARGE SCALE GENOMIC DNA]</scope>
    <source>
        <strain evidence="3 4">Xinb3</strain>
        <tissue evidence="3">Complete organism</tissue>
    </source>
</reference>
<dbReference type="STRING" id="35525.A0A164X1F1"/>
<name>A0A164X1F1_9CRUS</name>
<comment type="caution">
    <text evidence="3">The sequence shown here is derived from an EMBL/GenBank/DDBJ whole genome shotgun (WGS) entry which is preliminary data.</text>
</comment>
<dbReference type="PROSITE" id="PS51155">
    <property type="entry name" value="CHIT_BIND_RR_2"/>
    <property type="match status" value="1"/>
</dbReference>
<accession>A0A164X1F1</accession>
<protein>
    <submittedName>
        <fullName evidence="3">Putative Cuticular protein</fullName>
    </submittedName>
</protein>
<keyword evidence="4" id="KW-1185">Reference proteome</keyword>
<evidence type="ECO:0000313" key="3">
    <source>
        <dbReference type="EMBL" id="KZS13779.1"/>
    </source>
</evidence>
<dbReference type="EMBL" id="LRGB01001036">
    <property type="protein sequence ID" value="KZS13779.1"/>
    <property type="molecule type" value="Genomic_DNA"/>
</dbReference>
<dbReference type="Pfam" id="PF00379">
    <property type="entry name" value="Chitin_bind_4"/>
    <property type="match status" value="1"/>
</dbReference>
<dbReference type="OrthoDB" id="6630425at2759"/>
<dbReference type="PANTHER" id="PTHR12236:SF79">
    <property type="entry name" value="CUTICULAR PROTEIN 50CB-RELATED"/>
    <property type="match status" value="1"/>
</dbReference>
<gene>
    <name evidence="3" type="ORF">APZ42_021153</name>
</gene>
<dbReference type="Proteomes" id="UP000076858">
    <property type="component" value="Unassembled WGS sequence"/>
</dbReference>
<evidence type="ECO:0000256" key="2">
    <source>
        <dbReference type="PROSITE-ProRule" id="PRU00497"/>
    </source>
</evidence>
<organism evidence="3 4">
    <name type="scientific">Daphnia magna</name>
    <dbReference type="NCBI Taxonomy" id="35525"/>
    <lineage>
        <taxon>Eukaryota</taxon>
        <taxon>Metazoa</taxon>
        <taxon>Ecdysozoa</taxon>
        <taxon>Arthropoda</taxon>
        <taxon>Crustacea</taxon>
        <taxon>Branchiopoda</taxon>
        <taxon>Diplostraca</taxon>
        <taxon>Cladocera</taxon>
        <taxon>Anomopoda</taxon>
        <taxon>Daphniidae</taxon>
        <taxon>Daphnia</taxon>
    </lineage>
</organism>
<dbReference type="PRINTS" id="PR00947">
    <property type="entry name" value="CUTICLE"/>
</dbReference>
<dbReference type="InterPro" id="IPR031311">
    <property type="entry name" value="CHIT_BIND_RR_consensus"/>
</dbReference>
<dbReference type="GO" id="GO:0005615">
    <property type="term" value="C:extracellular space"/>
    <property type="evidence" value="ECO:0007669"/>
    <property type="project" value="TreeGrafter"/>
</dbReference>
<dbReference type="GO" id="GO:0031012">
    <property type="term" value="C:extracellular matrix"/>
    <property type="evidence" value="ECO:0007669"/>
    <property type="project" value="TreeGrafter"/>
</dbReference>
<evidence type="ECO:0000313" key="4">
    <source>
        <dbReference type="Proteomes" id="UP000076858"/>
    </source>
</evidence>
<dbReference type="PROSITE" id="PS00233">
    <property type="entry name" value="CHIT_BIND_RR_1"/>
    <property type="match status" value="1"/>
</dbReference>
<proteinExistence type="predicted"/>
<dbReference type="PANTHER" id="PTHR12236">
    <property type="entry name" value="STRUCTURAL CONTITUENT OF CUTICLE"/>
    <property type="match status" value="1"/>
</dbReference>
<dbReference type="InterPro" id="IPR000618">
    <property type="entry name" value="Insect_cuticle"/>
</dbReference>
<keyword evidence="1 2" id="KW-0193">Cuticle</keyword>
<sequence length="224" mass="25041">MLNLFFCAGLFTGACWRKIKGCYSFGRPAYSLLSTITLCNFITKNLSYKYRYVWLVLASVLVLHRTNNKHFSPLATMKFLIFAALVAVAVGETAYPEAYPAAYPEANPVAYPEANPAAYPAAYEKSTYEYAPQPYSYSYAVKDEASYNDYSHSESRDDNVVTGSYSVALPDGRTQVVTYKADSYGYVADVKYIGEAKYPEYSPVAYTPSYETPAYTAENPEPTY</sequence>
<dbReference type="GO" id="GO:0042302">
    <property type="term" value="F:structural constituent of cuticle"/>
    <property type="evidence" value="ECO:0007669"/>
    <property type="project" value="UniProtKB-UniRule"/>
</dbReference>